<dbReference type="GO" id="GO:0004222">
    <property type="term" value="F:metalloendopeptidase activity"/>
    <property type="evidence" value="ECO:0007669"/>
    <property type="project" value="InterPro"/>
</dbReference>
<organism evidence="1 2">
    <name type="scientific">Lichenicola cladoniae</name>
    <dbReference type="NCBI Taxonomy" id="1484109"/>
    <lineage>
        <taxon>Bacteria</taxon>
        <taxon>Pseudomonadati</taxon>
        <taxon>Pseudomonadota</taxon>
        <taxon>Alphaproteobacteria</taxon>
        <taxon>Acetobacterales</taxon>
        <taxon>Acetobacteraceae</taxon>
        <taxon>Lichenicola</taxon>
    </lineage>
</organism>
<proteinExistence type="predicted"/>
<dbReference type="InterPro" id="IPR037219">
    <property type="entry name" value="Peptidase_M41-like"/>
</dbReference>
<dbReference type="SUPFAM" id="SSF140990">
    <property type="entry name" value="FtsH protease domain-like"/>
    <property type="match status" value="1"/>
</dbReference>
<protein>
    <submittedName>
        <fullName evidence="1">Uncharacterized protein</fullName>
    </submittedName>
</protein>
<keyword evidence="1" id="KW-0614">Plasmid</keyword>
<gene>
    <name evidence="1" type="ORF">HN018_26730</name>
</gene>
<dbReference type="Proteomes" id="UP000500767">
    <property type="component" value="Plasmid unnamed4"/>
</dbReference>
<dbReference type="GO" id="GO:0005524">
    <property type="term" value="F:ATP binding"/>
    <property type="evidence" value="ECO:0007669"/>
    <property type="project" value="InterPro"/>
</dbReference>
<evidence type="ECO:0000313" key="1">
    <source>
        <dbReference type="EMBL" id="QKE93729.1"/>
    </source>
</evidence>
<dbReference type="KEGG" id="lck:HN018_26730"/>
<geneLocation type="plasmid" evidence="1 2">
    <name>unnamed4</name>
</geneLocation>
<keyword evidence="2" id="KW-1185">Reference proteome</keyword>
<reference evidence="1 2" key="1">
    <citation type="journal article" date="2014" name="World J. Microbiol. Biotechnol.">
        <title>Biodiversity and physiological characteristics of Antarctic and Arctic lichens-associated bacteria.</title>
        <authorList>
            <person name="Lee Y.M."/>
            <person name="Kim E.H."/>
            <person name="Lee H.K."/>
            <person name="Hong S.G."/>
        </authorList>
    </citation>
    <scope>NUCLEOTIDE SEQUENCE [LARGE SCALE GENOMIC DNA]</scope>
    <source>
        <strain evidence="1 2">PAMC 26569</strain>
        <plasmid evidence="1">unnamed4</plasmid>
    </source>
</reference>
<dbReference type="AlphaFoldDB" id="A0A6M8HYW1"/>
<dbReference type="GO" id="GO:0006508">
    <property type="term" value="P:proteolysis"/>
    <property type="evidence" value="ECO:0007669"/>
    <property type="project" value="InterPro"/>
</dbReference>
<name>A0A6M8HYW1_9PROT</name>
<dbReference type="RefSeq" id="WP_171834175.1">
    <property type="nucleotide sequence ID" value="NZ_CP053711.1"/>
</dbReference>
<accession>A0A6M8HYW1</accession>
<dbReference type="GO" id="GO:0004176">
    <property type="term" value="F:ATP-dependent peptidase activity"/>
    <property type="evidence" value="ECO:0007669"/>
    <property type="project" value="InterPro"/>
</dbReference>
<dbReference type="Gene3D" id="1.20.58.760">
    <property type="entry name" value="Peptidase M41"/>
    <property type="match status" value="1"/>
</dbReference>
<sequence length="117" mass="12951">MQRLAGVSAERELLGRAYGGASCDRREIAHLIEDIAFSVKESRTLFWRLERFATMLVRRHRLAIAALADALLLHREMNGDALADLLEQLLATSPVVRCHGAWARSEAAAALVLDQSV</sequence>
<dbReference type="EMBL" id="CP053711">
    <property type="protein sequence ID" value="QKE93729.1"/>
    <property type="molecule type" value="Genomic_DNA"/>
</dbReference>
<evidence type="ECO:0000313" key="2">
    <source>
        <dbReference type="Proteomes" id="UP000500767"/>
    </source>
</evidence>